<protein>
    <submittedName>
        <fullName evidence="1">Uncharacterized protein</fullName>
    </submittedName>
</protein>
<organism evidence="1 2">
    <name type="scientific">Clonostachys rosea f. rosea IK726</name>
    <dbReference type="NCBI Taxonomy" id="1349383"/>
    <lineage>
        <taxon>Eukaryota</taxon>
        <taxon>Fungi</taxon>
        <taxon>Dikarya</taxon>
        <taxon>Ascomycota</taxon>
        <taxon>Pezizomycotina</taxon>
        <taxon>Sordariomycetes</taxon>
        <taxon>Hypocreomycetidae</taxon>
        <taxon>Hypocreales</taxon>
        <taxon>Bionectriaceae</taxon>
        <taxon>Clonostachys</taxon>
    </lineage>
</organism>
<evidence type="ECO:0000313" key="2">
    <source>
        <dbReference type="Proteomes" id="UP000836387"/>
    </source>
</evidence>
<accession>A0ACA9TYX4</accession>
<sequence>MALLYQQNIDVRQGSTPYEPQFNILNTEIFPMEADCLDQSESPLTEFHQFSRFPTEIQLRILDLTQSPKTKRLVTVLVDEDPRVEEDSQSPSLQNSLYTESNDLGNVISGVRYRVILPHPPRGSILLQICRKSREIALRRYRIRLPMNPRNSKNNKYLYIDPENDTLYLDSFYVRPSTLVGFFHDLRAYDKQGSGLWNLAINSQSGDDLGFLRFIAPENLQPAEVRSFRQSLMTLEHLWFIHLLDKDNRYTGQPPTQPLTGLGSFSTYQRPVAHAMPLFPEASEFHLMPSDPRPLKPSDFELVRFYKLCAPMAGWLRWEFMETSFGMTEENGSLPQREISYVIAVDATGNHTVCSQEDHNPCGEHAVRSITSLENYLAREGHQAPSEVGSLEEIIEKGQEVSVAGFWVFPIDISPVGAQR</sequence>
<reference evidence="1" key="1">
    <citation type="submission" date="2020-04" db="EMBL/GenBank/DDBJ databases">
        <authorList>
            <person name="Broberg M."/>
        </authorList>
    </citation>
    <scope>NUCLEOTIDE SEQUENCE</scope>
</reference>
<proteinExistence type="predicted"/>
<reference evidence="1" key="2">
    <citation type="submission" date="2021-10" db="EMBL/GenBank/DDBJ databases">
        <authorList>
            <person name="Piombo E."/>
        </authorList>
    </citation>
    <scope>NUCLEOTIDE SEQUENCE</scope>
</reference>
<name>A0ACA9TYX4_BIOOC</name>
<comment type="caution">
    <text evidence="1">The sequence shown here is derived from an EMBL/GenBank/DDBJ whole genome shotgun (WGS) entry which is preliminary data.</text>
</comment>
<dbReference type="Proteomes" id="UP000836387">
    <property type="component" value="Unassembled WGS sequence"/>
</dbReference>
<gene>
    <name evidence="1" type="ORF">CRV2_00005035</name>
</gene>
<dbReference type="EMBL" id="CADEHS020000010">
    <property type="protein sequence ID" value="CAG9946155.1"/>
    <property type="molecule type" value="Genomic_DNA"/>
</dbReference>
<keyword evidence="2" id="KW-1185">Reference proteome</keyword>
<evidence type="ECO:0000313" key="1">
    <source>
        <dbReference type="EMBL" id="CAG9946155.1"/>
    </source>
</evidence>